<feature type="compositionally biased region" description="Basic and acidic residues" evidence="1">
    <location>
        <begin position="326"/>
        <end position="351"/>
    </location>
</feature>
<accession>A0A9K3D022</accession>
<dbReference type="AlphaFoldDB" id="A0A9K3D022"/>
<dbReference type="Proteomes" id="UP000265618">
    <property type="component" value="Unassembled WGS sequence"/>
</dbReference>
<feature type="region of interest" description="Disordered" evidence="1">
    <location>
        <begin position="402"/>
        <end position="472"/>
    </location>
</feature>
<gene>
    <name evidence="2" type="ORF">KIPB_008107</name>
</gene>
<proteinExistence type="predicted"/>
<dbReference type="EMBL" id="BDIP01002428">
    <property type="protein sequence ID" value="GIQ86281.1"/>
    <property type="molecule type" value="Genomic_DNA"/>
</dbReference>
<feature type="region of interest" description="Disordered" evidence="1">
    <location>
        <begin position="313"/>
        <end position="352"/>
    </location>
</feature>
<evidence type="ECO:0000313" key="3">
    <source>
        <dbReference type="Proteomes" id="UP000265618"/>
    </source>
</evidence>
<evidence type="ECO:0000256" key="1">
    <source>
        <dbReference type="SAM" id="MobiDB-lite"/>
    </source>
</evidence>
<feature type="compositionally biased region" description="Acidic residues" evidence="1">
    <location>
        <begin position="452"/>
        <end position="462"/>
    </location>
</feature>
<reference evidence="2 3" key="1">
    <citation type="journal article" date="2018" name="PLoS ONE">
        <title>The draft genome of Kipferlia bialata reveals reductive genome evolution in fornicate parasites.</title>
        <authorList>
            <person name="Tanifuji G."/>
            <person name="Takabayashi S."/>
            <person name="Kume K."/>
            <person name="Takagi M."/>
            <person name="Nakayama T."/>
            <person name="Kamikawa R."/>
            <person name="Inagaki Y."/>
            <person name="Hashimoto T."/>
        </authorList>
    </citation>
    <scope>NUCLEOTIDE SEQUENCE [LARGE SCALE GENOMIC DNA]</scope>
    <source>
        <strain evidence="2">NY0173</strain>
    </source>
</reference>
<organism evidence="2 3">
    <name type="scientific">Kipferlia bialata</name>
    <dbReference type="NCBI Taxonomy" id="797122"/>
    <lineage>
        <taxon>Eukaryota</taxon>
        <taxon>Metamonada</taxon>
        <taxon>Carpediemonas-like organisms</taxon>
        <taxon>Kipferlia</taxon>
    </lineage>
</organism>
<feature type="region of interest" description="Disordered" evidence="1">
    <location>
        <begin position="133"/>
        <end position="155"/>
    </location>
</feature>
<evidence type="ECO:0000313" key="2">
    <source>
        <dbReference type="EMBL" id="GIQ86281.1"/>
    </source>
</evidence>
<protein>
    <submittedName>
        <fullName evidence="2">Uncharacterized protein</fullName>
    </submittedName>
</protein>
<sequence>MSTRCLIPDLALHGTEAERQEGTQIEIRCMALAPMAFPGHEHTSTVVVLTGFHVFVIKISDAAPESLVDGSEGVAVDVTTYPVSLPSPPLGMCFLPLPPAPLPRGVLIVQGGSVSLSLSESPMLLPTEAVTEADYTVDSDGEADAVSTEREGEDPSVLMQRLVSHLNNERREREKDTVPPDASVAEAALRVEERTLPLVRGVVNSYISALETQQTMAHNIVTATSALRARQAAYEETQSRVRDKVLKAIRQSASISSRASLVREGMSSTPENVNDIRKMASYIKDHVLPRLTSQVQQCDTHLAVLHNERVMRAAGVSDDEGEGEGEGERSQASRSREAERERSIVSSDTRDVLAQLQGMEREFTTLRALAPEDKRAPLVTPPESETPKTYMSLASRVFAMPITLNQSPRSTDGERETGETGAEAEAPGTPLGQDLFGLDSWSRPTRLSRDLEDSEEHSDGEEREEKRGWETSRIGGLLSRSAVYTADIDETYSVPSLLGTPRNLL</sequence>
<comment type="caution">
    <text evidence="2">The sequence shown here is derived from an EMBL/GenBank/DDBJ whole genome shotgun (WGS) entry which is preliminary data.</text>
</comment>
<name>A0A9K3D022_9EUKA</name>
<feature type="compositionally biased region" description="Low complexity" evidence="1">
    <location>
        <begin position="419"/>
        <end position="430"/>
    </location>
</feature>
<keyword evidence="3" id="KW-1185">Reference proteome</keyword>